<evidence type="ECO:0000313" key="6">
    <source>
        <dbReference type="Proteomes" id="UP000532121"/>
    </source>
</evidence>
<dbReference type="CDD" id="cd03190">
    <property type="entry name" value="GST_C_Omega_like"/>
    <property type="match status" value="1"/>
</dbReference>
<protein>
    <submittedName>
        <fullName evidence="5">Glutathione-dependent reductase</fullName>
    </submittedName>
</protein>
<dbReference type="SUPFAM" id="SSF52833">
    <property type="entry name" value="Thioredoxin-like"/>
    <property type="match status" value="1"/>
</dbReference>
<dbReference type="SFLD" id="SFLDG01206">
    <property type="entry name" value="Xi.1"/>
    <property type="match status" value="1"/>
</dbReference>
<evidence type="ECO:0000259" key="4">
    <source>
        <dbReference type="PROSITE" id="PS50405"/>
    </source>
</evidence>
<name>A0A7X9LBR9_STRRT</name>
<dbReference type="InterPro" id="IPR047047">
    <property type="entry name" value="GST_Omega-like_C"/>
</dbReference>
<dbReference type="RefSeq" id="WP_193522808.1">
    <property type="nucleotide sequence ID" value="NZ_JABASA010000001.1"/>
</dbReference>
<feature type="site" description="Lowers pKa of active site Cys" evidence="3">
    <location>
        <position position="242"/>
    </location>
</feature>
<dbReference type="InterPro" id="IPR016639">
    <property type="entry name" value="GST_Omega/GSH"/>
</dbReference>
<dbReference type="Gene3D" id="1.20.1050.10">
    <property type="match status" value="1"/>
</dbReference>
<dbReference type="GO" id="GO:0005737">
    <property type="term" value="C:cytoplasm"/>
    <property type="evidence" value="ECO:0007669"/>
    <property type="project" value="TreeGrafter"/>
</dbReference>
<dbReference type="InterPro" id="IPR036249">
    <property type="entry name" value="Thioredoxin-like_sf"/>
</dbReference>
<sequence length="327" mass="38478">MTTEFVRQEVDYKGRFRRQKTRFVTPFGEGEDELPVEKNRYRLIVSYACPWAHRQLIALKLLGLEDVISIGVVDPVRPTDVKRTDWAFTLDKGNVDPVLGIHYLSDIYLKTDPAYQGRFTVPAVIDLQTGKVVNNDFLNLLYYWETKWTTFHKAGAPDLYPKSHRQEINALNDLIFKDINNGVYKAGFAASQEAYEEAYDALFERLDQLEERLNHSRYLFGDRITDSDIRLYVTLVRFDAAYYGGFRTNRNRLIDFPNLWAYARDLYQQPAFKETTKFDHIKKHYHLSAIDNPHQILPKGPDELVWLQPHDRAVRIYKQKEEKDVRY</sequence>
<dbReference type="Proteomes" id="UP000532121">
    <property type="component" value="Unassembled WGS sequence"/>
</dbReference>
<feature type="site" description="Lowers pKa of active site Cys" evidence="3">
    <location>
        <position position="285"/>
    </location>
</feature>
<dbReference type="Gene3D" id="3.40.30.10">
    <property type="entry name" value="Glutaredoxin"/>
    <property type="match status" value="1"/>
</dbReference>
<reference evidence="5 6" key="1">
    <citation type="submission" date="2020-04" db="EMBL/GenBank/DDBJ databases">
        <title>MicrobeNet Type strains.</title>
        <authorList>
            <person name="Nicholson A.C."/>
        </authorList>
    </citation>
    <scope>NUCLEOTIDE SEQUENCE [LARGE SCALE GENOMIC DNA]</scope>
    <source>
        <strain evidence="5 6">DSM 22768</strain>
    </source>
</reference>
<evidence type="ECO:0000313" key="5">
    <source>
        <dbReference type="EMBL" id="NMD48223.1"/>
    </source>
</evidence>
<feature type="binding site" evidence="2">
    <location>
        <position position="86"/>
    </location>
    <ligand>
        <name>glutathione</name>
        <dbReference type="ChEBI" id="CHEBI:57925"/>
    </ligand>
</feature>
<accession>A0A7X9LBR9</accession>
<evidence type="ECO:0000256" key="3">
    <source>
        <dbReference type="PIRSR" id="PIRSR015753-3"/>
    </source>
</evidence>
<evidence type="ECO:0000256" key="2">
    <source>
        <dbReference type="PIRSR" id="PIRSR015753-2"/>
    </source>
</evidence>
<dbReference type="SFLD" id="SFLDG01148">
    <property type="entry name" value="Xi_(cytGST)"/>
    <property type="match status" value="1"/>
</dbReference>
<organism evidence="5 6">
    <name type="scientific">Streptococcus ratti</name>
    <dbReference type="NCBI Taxonomy" id="1341"/>
    <lineage>
        <taxon>Bacteria</taxon>
        <taxon>Bacillati</taxon>
        <taxon>Bacillota</taxon>
        <taxon>Bacilli</taxon>
        <taxon>Lactobacillales</taxon>
        <taxon>Streptococcaceae</taxon>
        <taxon>Streptococcus</taxon>
    </lineage>
</organism>
<feature type="domain" description="GST C-terminal" evidence="4">
    <location>
        <begin position="161"/>
        <end position="285"/>
    </location>
</feature>
<dbReference type="Pfam" id="PF13410">
    <property type="entry name" value="GST_C_2"/>
    <property type="match status" value="1"/>
</dbReference>
<dbReference type="SFLD" id="SFLDS00019">
    <property type="entry name" value="Glutathione_Transferase_(cytos"/>
    <property type="match status" value="1"/>
</dbReference>
<dbReference type="InterPro" id="IPR040079">
    <property type="entry name" value="Glutathione_S-Trfase"/>
</dbReference>
<dbReference type="InterPro" id="IPR036282">
    <property type="entry name" value="Glutathione-S-Trfase_C_sf"/>
</dbReference>
<dbReference type="InterPro" id="IPR010987">
    <property type="entry name" value="Glutathione-S-Trfase_C-like"/>
</dbReference>
<feature type="binding site" evidence="2">
    <location>
        <begin position="118"/>
        <end position="121"/>
    </location>
    <ligand>
        <name>glutathione</name>
        <dbReference type="ChEBI" id="CHEBI:57925"/>
    </ligand>
</feature>
<dbReference type="InterPro" id="IPR004045">
    <property type="entry name" value="Glutathione_S-Trfase_N"/>
</dbReference>
<feature type="active site" description="Proton donor/acceptor" evidence="1">
    <location>
        <position position="184"/>
    </location>
</feature>
<proteinExistence type="predicted"/>
<dbReference type="Pfam" id="PF13409">
    <property type="entry name" value="GST_N_2"/>
    <property type="match status" value="1"/>
</dbReference>
<dbReference type="PROSITE" id="PS50405">
    <property type="entry name" value="GST_CTER"/>
    <property type="match status" value="1"/>
</dbReference>
<feature type="active site" description="Nucleophile" evidence="1">
    <location>
        <position position="49"/>
    </location>
</feature>
<evidence type="ECO:0000256" key="1">
    <source>
        <dbReference type="PIRSR" id="PIRSR015753-1"/>
    </source>
</evidence>
<dbReference type="PANTHER" id="PTHR32419">
    <property type="entry name" value="GLUTATHIONYL-HYDROQUINONE REDUCTASE"/>
    <property type="match status" value="1"/>
</dbReference>
<dbReference type="EMBL" id="JABASA010000001">
    <property type="protein sequence ID" value="NMD48223.1"/>
    <property type="molecule type" value="Genomic_DNA"/>
</dbReference>
<dbReference type="GO" id="GO:0004364">
    <property type="term" value="F:glutathione transferase activity"/>
    <property type="evidence" value="ECO:0007669"/>
    <property type="project" value="InterPro"/>
</dbReference>
<dbReference type="SUPFAM" id="SSF47616">
    <property type="entry name" value="GST C-terminal domain-like"/>
    <property type="match status" value="1"/>
</dbReference>
<dbReference type="PIRSF" id="PIRSF015753">
    <property type="entry name" value="GST"/>
    <property type="match status" value="1"/>
</dbReference>
<dbReference type="AlphaFoldDB" id="A0A7X9LBR9"/>
<comment type="caution">
    <text evidence="5">The sequence shown here is derived from an EMBL/GenBank/DDBJ whole genome shotgun (WGS) entry which is preliminary data.</text>
</comment>
<dbReference type="PANTHER" id="PTHR32419:SF6">
    <property type="entry name" value="GLUTATHIONE S-TRANSFERASE OMEGA-LIKE 1-RELATED"/>
    <property type="match status" value="1"/>
</dbReference>
<gene>
    <name evidence="5" type="ORF">HHO37_00715</name>
</gene>